<organism evidence="1 2">
    <name type="scientific">Eumeta variegata</name>
    <name type="common">Bagworm moth</name>
    <name type="synonym">Eumeta japonica</name>
    <dbReference type="NCBI Taxonomy" id="151549"/>
    <lineage>
        <taxon>Eukaryota</taxon>
        <taxon>Metazoa</taxon>
        <taxon>Ecdysozoa</taxon>
        <taxon>Arthropoda</taxon>
        <taxon>Hexapoda</taxon>
        <taxon>Insecta</taxon>
        <taxon>Pterygota</taxon>
        <taxon>Neoptera</taxon>
        <taxon>Endopterygota</taxon>
        <taxon>Lepidoptera</taxon>
        <taxon>Glossata</taxon>
        <taxon>Ditrysia</taxon>
        <taxon>Tineoidea</taxon>
        <taxon>Psychidae</taxon>
        <taxon>Oiketicinae</taxon>
        <taxon>Eumeta</taxon>
    </lineage>
</organism>
<sequence length="152" mass="17658">MESWLYDFKEYEYVLRIDDSSSILSIPFHPFIGCLVYANDQIILASLLIPAVVTCRSKSKLFQIVLRRDRFSAVSRPVGRTIINIFIRRARERLRGRDKHRGNNGYPTRGDGAEEILITFKARPPRGRAQRRTRLNYGRARRFIIFASGPDD</sequence>
<dbReference type="AlphaFoldDB" id="A0A4C1WRW8"/>
<dbReference type="Proteomes" id="UP000299102">
    <property type="component" value="Unassembled WGS sequence"/>
</dbReference>
<keyword evidence="2" id="KW-1185">Reference proteome</keyword>
<reference evidence="1 2" key="1">
    <citation type="journal article" date="2019" name="Commun. Biol.">
        <title>The bagworm genome reveals a unique fibroin gene that provides high tensile strength.</title>
        <authorList>
            <person name="Kono N."/>
            <person name="Nakamura H."/>
            <person name="Ohtoshi R."/>
            <person name="Tomita M."/>
            <person name="Numata K."/>
            <person name="Arakawa K."/>
        </authorList>
    </citation>
    <scope>NUCLEOTIDE SEQUENCE [LARGE SCALE GENOMIC DNA]</scope>
</reference>
<proteinExistence type="predicted"/>
<accession>A0A4C1WRW8</accession>
<evidence type="ECO:0000313" key="1">
    <source>
        <dbReference type="EMBL" id="GBP54011.1"/>
    </source>
</evidence>
<evidence type="ECO:0000313" key="2">
    <source>
        <dbReference type="Proteomes" id="UP000299102"/>
    </source>
</evidence>
<protein>
    <submittedName>
        <fullName evidence="1">Uncharacterized protein</fullName>
    </submittedName>
</protein>
<gene>
    <name evidence="1" type="ORF">EVAR_36894_1</name>
</gene>
<name>A0A4C1WRW8_EUMVA</name>
<dbReference type="EMBL" id="BGZK01000637">
    <property type="protein sequence ID" value="GBP54011.1"/>
    <property type="molecule type" value="Genomic_DNA"/>
</dbReference>
<comment type="caution">
    <text evidence="1">The sequence shown here is derived from an EMBL/GenBank/DDBJ whole genome shotgun (WGS) entry which is preliminary data.</text>
</comment>